<evidence type="ECO:0000313" key="2">
    <source>
        <dbReference type="Proteomes" id="UP001431429"/>
    </source>
</evidence>
<dbReference type="RefSeq" id="WP_250921563.1">
    <property type="nucleotide sequence ID" value="NZ_JAMQAW010000029.1"/>
</dbReference>
<reference evidence="1" key="1">
    <citation type="submission" date="2022-06" db="EMBL/GenBank/DDBJ databases">
        <title>Genome public.</title>
        <authorList>
            <person name="Sun Q."/>
        </authorList>
    </citation>
    <scope>NUCLEOTIDE SEQUENCE</scope>
    <source>
        <strain evidence="1">CWNU-1</strain>
    </source>
</reference>
<proteinExistence type="predicted"/>
<name>A0ABT0UVM9_9ACTN</name>
<dbReference type="EMBL" id="JAMQAW010000029">
    <property type="protein sequence ID" value="MCM2391241.1"/>
    <property type="molecule type" value="Genomic_DNA"/>
</dbReference>
<dbReference type="InterPro" id="IPR010310">
    <property type="entry name" value="T7SS_ESAT-6-like"/>
</dbReference>
<evidence type="ECO:0000313" key="1">
    <source>
        <dbReference type="EMBL" id="MCM2391241.1"/>
    </source>
</evidence>
<keyword evidence="2" id="KW-1185">Reference proteome</keyword>
<gene>
    <name evidence="1" type="ORF">NBG84_23610</name>
</gene>
<dbReference type="Pfam" id="PF06013">
    <property type="entry name" value="WXG100"/>
    <property type="match status" value="1"/>
</dbReference>
<dbReference type="InterPro" id="IPR036689">
    <property type="entry name" value="ESAT-6-like_sf"/>
</dbReference>
<dbReference type="Proteomes" id="UP001431429">
    <property type="component" value="Unassembled WGS sequence"/>
</dbReference>
<dbReference type="Gene3D" id="1.10.287.1060">
    <property type="entry name" value="ESAT-6-like"/>
    <property type="match status" value="1"/>
</dbReference>
<comment type="caution">
    <text evidence="1">The sequence shown here is derived from an EMBL/GenBank/DDBJ whole genome shotgun (WGS) entry which is preliminary data.</text>
</comment>
<dbReference type="SUPFAM" id="SSF140453">
    <property type="entry name" value="EsxAB dimer-like"/>
    <property type="match status" value="1"/>
</dbReference>
<sequence length="130" mass="14506">MVDKAHLDVSEEDLTRLAGDLDDMQRHLDNQVRRMDAIVDGIEAGWKGAAAKGYRALHRGAAEDAVRIREILKVLEEAMRLSRDGFTERELDTLRRMRQAESQVDVAREASLLSEGTTTTTAPASRIADM</sequence>
<organism evidence="1 2">
    <name type="scientific">Streptomyces albipurpureus</name>
    <dbReference type="NCBI Taxonomy" id="2897419"/>
    <lineage>
        <taxon>Bacteria</taxon>
        <taxon>Bacillati</taxon>
        <taxon>Actinomycetota</taxon>
        <taxon>Actinomycetes</taxon>
        <taxon>Kitasatosporales</taxon>
        <taxon>Streptomycetaceae</taxon>
        <taxon>Streptomyces</taxon>
    </lineage>
</organism>
<accession>A0ABT0UVM9</accession>
<protein>
    <submittedName>
        <fullName evidence="1">WXG100 family type VII secretion target</fullName>
    </submittedName>
</protein>